<name>A0A9D3WBM2_9ROSI</name>
<dbReference type="EMBL" id="JAIQCV010000002">
    <property type="protein sequence ID" value="KAH1121619.1"/>
    <property type="molecule type" value="Genomic_DNA"/>
</dbReference>
<keyword evidence="2" id="KW-1185">Reference proteome</keyword>
<accession>A0A9D3WBM2</accession>
<evidence type="ECO:0000313" key="1">
    <source>
        <dbReference type="EMBL" id="KAH1121619.1"/>
    </source>
</evidence>
<dbReference type="OrthoDB" id="989806at2759"/>
<feature type="non-terminal residue" evidence="1">
    <location>
        <position position="1"/>
    </location>
</feature>
<sequence length="73" mass="8594">IDKSAIGALIKDIQNKKAKFEEIRFHFIHKIKNIYAYVLAKEALKRGESYYMLGGVLDYVRHALEKFRPRQPD</sequence>
<organism evidence="1 2">
    <name type="scientific">Gossypium stocksii</name>
    <dbReference type="NCBI Taxonomy" id="47602"/>
    <lineage>
        <taxon>Eukaryota</taxon>
        <taxon>Viridiplantae</taxon>
        <taxon>Streptophyta</taxon>
        <taxon>Embryophyta</taxon>
        <taxon>Tracheophyta</taxon>
        <taxon>Spermatophyta</taxon>
        <taxon>Magnoliopsida</taxon>
        <taxon>eudicotyledons</taxon>
        <taxon>Gunneridae</taxon>
        <taxon>Pentapetalae</taxon>
        <taxon>rosids</taxon>
        <taxon>malvids</taxon>
        <taxon>Malvales</taxon>
        <taxon>Malvaceae</taxon>
        <taxon>Malvoideae</taxon>
        <taxon>Gossypium</taxon>
    </lineage>
</organism>
<comment type="caution">
    <text evidence="1">The sequence shown here is derived from an EMBL/GenBank/DDBJ whole genome shotgun (WGS) entry which is preliminary data.</text>
</comment>
<protein>
    <submittedName>
        <fullName evidence="1">Uncharacterized protein</fullName>
    </submittedName>
</protein>
<evidence type="ECO:0000313" key="2">
    <source>
        <dbReference type="Proteomes" id="UP000828251"/>
    </source>
</evidence>
<gene>
    <name evidence="1" type="ORF">J1N35_004779</name>
</gene>
<dbReference type="AlphaFoldDB" id="A0A9D3WBM2"/>
<proteinExistence type="predicted"/>
<reference evidence="1 2" key="1">
    <citation type="journal article" date="2021" name="Plant Biotechnol. J.">
        <title>Multi-omics assisted identification of the key and species-specific regulatory components of drought-tolerant mechanisms in Gossypium stocksii.</title>
        <authorList>
            <person name="Yu D."/>
            <person name="Ke L."/>
            <person name="Zhang D."/>
            <person name="Wu Y."/>
            <person name="Sun Y."/>
            <person name="Mei J."/>
            <person name="Sun J."/>
            <person name="Sun Y."/>
        </authorList>
    </citation>
    <scope>NUCLEOTIDE SEQUENCE [LARGE SCALE GENOMIC DNA]</scope>
    <source>
        <strain evidence="2">cv. E1</strain>
        <tissue evidence="1">Leaf</tissue>
    </source>
</reference>
<dbReference type="Proteomes" id="UP000828251">
    <property type="component" value="Unassembled WGS sequence"/>
</dbReference>